<evidence type="ECO:0000256" key="6">
    <source>
        <dbReference type="ARBA" id="ARBA00022801"/>
    </source>
</evidence>
<accession>A0ABZ1YXD0</accession>
<keyword evidence="6" id="KW-0378">Hydrolase</keyword>
<name>A0ABZ1YXD0_9NOCA</name>
<evidence type="ECO:0000256" key="9">
    <source>
        <dbReference type="ARBA" id="ARBA00023136"/>
    </source>
</evidence>
<keyword evidence="3" id="KW-1003">Cell membrane</keyword>
<evidence type="ECO:0000256" key="5">
    <source>
        <dbReference type="ARBA" id="ARBA00022741"/>
    </source>
</evidence>
<evidence type="ECO:0000256" key="7">
    <source>
        <dbReference type="ARBA" id="ARBA00022840"/>
    </source>
</evidence>
<keyword evidence="7" id="KW-0067">ATP-binding</keyword>
<evidence type="ECO:0000256" key="8">
    <source>
        <dbReference type="ARBA" id="ARBA00022989"/>
    </source>
</evidence>
<dbReference type="Gene3D" id="3.30.2390.20">
    <property type="entry name" value="Type VII secretion system EccB, repeat 1 domain"/>
    <property type="match status" value="1"/>
</dbReference>
<feature type="transmembrane region" description="Helical" evidence="10">
    <location>
        <begin position="41"/>
        <end position="64"/>
    </location>
</feature>
<sequence>MPAQLTTKAQVNGYRFLLRRLDHALVRRDVRMLHDPMRSQLRSMLVGAILGVLVVAGAAILAFLRPQGSIGDANIVIGKDSGALYVVVAESEDKKDDKRLHPVLNLASARLISGSNESPKSVKDSKLSSMPRGPMLGIPGAPAALPGSTQKGRSDWSLCETVQLSVTGSAAAATGVETAVFAGKPQLDERIRTMAPSDALLVRRTDKLYLIYDGKRAEVEPDDSVIARSLGLPGHRPRPVGTGLLDVAIAVPPLAAPDIPRSGEPGPGKLSDVPIGGVVAIGGTGHTDRAQLYVVLADGVQPISDFTAQVIRAANSQGMREIQVVPPDALTNVPVLHELSVDHFPATTPKIVSAEDAPVTCVAWAKSAERGNDAAEGPADRAVVTLLAGTGLPLPDSAQPVPLATADGVGDRVDDVYIPPSSGEFVQVTGMEAGSLRRGPLFYVADNGIRYGVPDVATAMVLGLGNSPRLAPQSIIAELVPGPTLSKNDALVQRDVIGTGAS</sequence>
<evidence type="ECO:0000256" key="2">
    <source>
        <dbReference type="ARBA" id="ARBA00008149"/>
    </source>
</evidence>
<evidence type="ECO:0000256" key="4">
    <source>
        <dbReference type="ARBA" id="ARBA00022692"/>
    </source>
</evidence>
<dbReference type="Gene3D" id="2.40.50.910">
    <property type="entry name" value="Type VII secretion system EccB, repeat 3 domain"/>
    <property type="match status" value="1"/>
</dbReference>
<comment type="subcellular location">
    <subcellularLocation>
        <location evidence="1">Cell membrane</location>
        <topology evidence="1">Single-pass membrane protein</topology>
    </subcellularLocation>
</comment>
<keyword evidence="12" id="KW-1185">Reference proteome</keyword>
<gene>
    <name evidence="11" type="primary">eccB</name>
    <name evidence="11" type="ORF">OG563_06985</name>
</gene>
<evidence type="ECO:0000256" key="1">
    <source>
        <dbReference type="ARBA" id="ARBA00004162"/>
    </source>
</evidence>
<proteinExistence type="inferred from homology"/>
<reference evidence="11" key="1">
    <citation type="submission" date="2022-10" db="EMBL/GenBank/DDBJ databases">
        <title>The complete genomes of actinobacterial strains from the NBC collection.</title>
        <authorList>
            <person name="Joergensen T.S."/>
            <person name="Alvarez Arevalo M."/>
            <person name="Sterndorff E.B."/>
            <person name="Faurdal D."/>
            <person name="Vuksanovic O."/>
            <person name="Mourched A.-S."/>
            <person name="Charusanti P."/>
            <person name="Shaw S."/>
            <person name="Blin K."/>
            <person name="Weber T."/>
        </authorList>
    </citation>
    <scope>NUCLEOTIDE SEQUENCE</scope>
    <source>
        <strain evidence="11">NBC_01482</strain>
    </source>
</reference>
<dbReference type="PANTHER" id="PTHR40765">
    <property type="entry name" value="ESX-2 SECRETION SYSTEM ATPASE ECCB2"/>
    <property type="match status" value="1"/>
</dbReference>
<keyword evidence="9 10" id="KW-0472">Membrane</keyword>
<comment type="similarity">
    <text evidence="2">Belongs to the EccB family.</text>
</comment>
<evidence type="ECO:0000313" key="12">
    <source>
        <dbReference type="Proteomes" id="UP001432062"/>
    </source>
</evidence>
<dbReference type="PANTHER" id="PTHR40765:SF2">
    <property type="entry name" value="ESX-2 SECRETION SYSTEM ATPASE ECCB2"/>
    <property type="match status" value="1"/>
</dbReference>
<dbReference type="Proteomes" id="UP001432062">
    <property type="component" value="Chromosome"/>
</dbReference>
<dbReference type="EMBL" id="CP109441">
    <property type="protein sequence ID" value="WUV47952.1"/>
    <property type="molecule type" value="Genomic_DNA"/>
</dbReference>
<dbReference type="InterPro" id="IPR044857">
    <property type="entry name" value="T7SS_EccB_R1"/>
</dbReference>
<evidence type="ECO:0000256" key="3">
    <source>
        <dbReference type="ARBA" id="ARBA00022475"/>
    </source>
</evidence>
<dbReference type="RefSeq" id="WP_329412181.1">
    <property type="nucleotide sequence ID" value="NZ_CP109441.1"/>
</dbReference>
<protein>
    <submittedName>
        <fullName evidence="11">Type VII secretion protein EccB</fullName>
    </submittedName>
</protein>
<evidence type="ECO:0000256" key="10">
    <source>
        <dbReference type="SAM" id="Phobius"/>
    </source>
</evidence>
<dbReference type="Pfam" id="PF05108">
    <property type="entry name" value="T7SS_ESX1_EccB"/>
    <property type="match status" value="1"/>
</dbReference>
<keyword evidence="5" id="KW-0547">Nucleotide-binding</keyword>
<dbReference type="InterPro" id="IPR042485">
    <property type="entry name" value="T7SS_EccB_R3"/>
</dbReference>
<dbReference type="InterPro" id="IPR007795">
    <property type="entry name" value="T7SS_EccB"/>
</dbReference>
<evidence type="ECO:0000313" key="11">
    <source>
        <dbReference type="EMBL" id="WUV47952.1"/>
    </source>
</evidence>
<keyword evidence="8 10" id="KW-1133">Transmembrane helix</keyword>
<organism evidence="11 12">
    <name type="scientific">Nocardia vinacea</name>
    <dbReference type="NCBI Taxonomy" id="96468"/>
    <lineage>
        <taxon>Bacteria</taxon>
        <taxon>Bacillati</taxon>
        <taxon>Actinomycetota</taxon>
        <taxon>Actinomycetes</taxon>
        <taxon>Mycobacteriales</taxon>
        <taxon>Nocardiaceae</taxon>
        <taxon>Nocardia</taxon>
    </lineage>
</organism>
<keyword evidence="4 10" id="KW-0812">Transmembrane</keyword>
<dbReference type="NCBIfam" id="TIGR03919">
    <property type="entry name" value="T7SS_EccB"/>
    <property type="match status" value="1"/>
</dbReference>